<evidence type="ECO:0000313" key="1">
    <source>
        <dbReference type="EMBL" id="APG09741.1"/>
    </source>
</evidence>
<dbReference type="Proteomes" id="UP000181962">
    <property type="component" value="Chromosome"/>
</dbReference>
<evidence type="ECO:0000313" key="2">
    <source>
        <dbReference type="Proteomes" id="UP000181962"/>
    </source>
</evidence>
<accession>A0A1L3F8X2</accession>
<gene>
    <name evidence="1" type="ORF">BKD09_15485</name>
</gene>
<organism evidence="1 2">
    <name type="scientific">Bradyrhizobium japonicum</name>
    <dbReference type="NCBI Taxonomy" id="375"/>
    <lineage>
        <taxon>Bacteria</taxon>
        <taxon>Pseudomonadati</taxon>
        <taxon>Pseudomonadota</taxon>
        <taxon>Alphaproteobacteria</taxon>
        <taxon>Hyphomicrobiales</taxon>
        <taxon>Nitrobacteraceae</taxon>
        <taxon>Bradyrhizobium</taxon>
    </lineage>
</organism>
<name>A0A1L3F8X2_BRAJP</name>
<protein>
    <submittedName>
        <fullName evidence="1">Uncharacterized protein</fullName>
    </submittedName>
</protein>
<proteinExistence type="predicted"/>
<dbReference type="AlphaFoldDB" id="A0A1L3F8X2"/>
<dbReference type="EMBL" id="CP017637">
    <property type="protein sequence ID" value="APG09741.1"/>
    <property type="molecule type" value="Genomic_DNA"/>
</dbReference>
<reference evidence="1 2" key="1">
    <citation type="submission" date="2016-11" db="EMBL/GenBank/DDBJ databases">
        <title>Complete Genome Sequence of Bradyrhizobium sp. strain J5, an isolated from soybean nodule in Hokkaido.</title>
        <authorList>
            <person name="Kanehara K."/>
        </authorList>
    </citation>
    <scope>NUCLEOTIDE SEQUENCE [LARGE SCALE GENOMIC DNA]</scope>
    <source>
        <strain evidence="1 2">J5</strain>
    </source>
</reference>
<sequence>MQVQRALPSPEDIVAFAADHLPYQLPAMASLAHDLLDRDTVLRQSQDGRIGLLAPQIALILEALGAVSSLGSIVVAPMTMRIWRIDLRTASRKARLAFSIRCQRSATCTACGRAFAVASPYPPPRSRATTEIVG</sequence>